<sequence>MNSTLLSLPSELLHQVALYLVSDDHVSDIVSFASTCGAMRVSARSLLFRSMTIASVSKLESLSNADATILGCMRHFNIRLEYDFFEAFAAACDPAAFPHYTALRHQSLIPALAHILLSAPQLASLRVQIPDNTGDSWPSAWTELLRLNTQGLPLGAALASALPSNTTFPALRTLHFDGVSQLAPLACMTPNLISLSAHMCEGFSEATCREFIENTLPLLPNLKELAFDPFSLHFAGSGLNVPKAIITSASQLQTLDLRSRTFDYGTGHTEWRTTSQIDPLDCVPAGSKLKELYLPFTPSNTGGSAVISEPLKANMRDVRAREAELLAVVQLASASSLEKVSWLRADGEEPVEYAIERDAQGIPADINVLGANHAEEEPATPNTQSGRTPTLSGFASMLAKAASSTTLHAAVVMLLISDSSALPFPVPNLFTKPALLATGVALGLGYRTLPF</sequence>
<accession>A0A8H3CQP1</accession>
<dbReference type="SUPFAM" id="SSF52047">
    <property type="entry name" value="RNI-like"/>
    <property type="match status" value="1"/>
</dbReference>
<name>A0A8H3CQP1_9AGAM</name>
<evidence type="ECO:0000313" key="2">
    <source>
        <dbReference type="Proteomes" id="UP000663850"/>
    </source>
</evidence>
<proteinExistence type="predicted"/>
<dbReference type="Gene3D" id="3.80.10.10">
    <property type="entry name" value="Ribonuclease Inhibitor"/>
    <property type="match status" value="1"/>
</dbReference>
<organism evidence="1 2">
    <name type="scientific">Rhizoctonia solani</name>
    <dbReference type="NCBI Taxonomy" id="456999"/>
    <lineage>
        <taxon>Eukaryota</taxon>
        <taxon>Fungi</taxon>
        <taxon>Dikarya</taxon>
        <taxon>Basidiomycota</taxon>
        <taxon>Agaricomycotina</taxon>
        <taxon>Agaricomycetes</taxon>
        <taxon>Cantharellales</taxon>
        <taxon>Ceratobasidiaceae</taxon>
        <taxon>Rhizoctonia</taxon>
    </lineage>
</organism>
<protein>
    <submittedName>
        <fullName evidence="1">Uncharacterized protein</fullName>
    </submittedName>
</protein>
<dbReference type="EMBL" id="CAJMWZ010004729">
    <property type="protein sequence ID" value="CAE6494339.1"/>
    <property type="molecule type" value="Genomic_DNA"/>
</dbReference>
<dbReference type="Proteomes" id="UP000663850">
    <property type="component" value="Unassembled WGS sequence"/>
</dbReference>
<evidence type="ECO:0000313" key="1">
    <source>
        <dbReference type="EMBL" id="CAE6494339.1"/>
    </source>
</evidence>
<dbReference type="AlphaFoldDB" id="A0A8H3CQP1"/>
<reference evidence="1" key="1">
    <citation type="submission" date="2021-01" db="EMBL/GenBank/DDBJ databases">
        <authorList>
            <person name="Kaushik A."/>
        </authorList>
    </citation>
    <scope>NUCLEOTIDE SEQUENCE</scope>
    <source>
        <strain evidence="1">Type strain: AG8-Rh-89/</strain>
    </source>
</reference>
<dbReference type="InterPro" id="IPR032675">
    <property type="entry name" value="LRR_dom_sf"/>
</dbReference>
<gene>
    <name evidence="1" type="ORF">RDB_LOCUS88013</name>
</gene>
<comment type="caution">
    <text evidence="1">The sequence shown here is derived from an EMBL/GenBank/DDBJ whole genome shotgun (WGS) entry which is preliminary data.</text>
</comment>